<dbReference type="InterPro" id="IPR024061">
    <property type="entry name" value="NDT80_DNA-bd_dom"/>
</dbReference>
<dbReference type="GO" id="GO:0000228">
    <property type="term" value="C:nuclear chromosome"/>
    <property type="evidence" value="ECO:0007669"/>
    <property type="project" value="TreeGrafter"/>
</dbReference>
<dbReference type="Proteomes" id="UP001139887">
    <property type="component" value="Unassembled WGS sequence"/>
</dbReference>
<protein>
    <recommendedName>
        <fullName evidence="4">NDT80 domain-containing protein</fullName>
    </recommendedName>
</protein>
<dbReference type="PROSITE" id="PS51517">
    <property type="entry name" value="NDT80"/>
    <property type="match status" value="1"/>
</dbReference>
<reference evidence="5" key="1">
    <citation type="submission" date="2022-07" db="EMBL/GenBank/DDBJ databases">
        <title>Phylogenomic reconstructions and comparative analyses of Kickxellomycotina fungi.</title>
        <authorList>
            <person name="Reynolds N.K."/>
            <person name="Stajich J.E."/>
            <person name="Barry K."/>
            <person name="Grigoriev I.V."/>
            <person name="Crous P."/>
            <person name="Smith M.E."/>
        </authorList>
    </citation>
    <scope>NUCLEOTIDE SEQUENCE</scope>
    <source>
        <strain evidence="5">NRRL 1566</strain>
    </source>
</reference>
<gene>
    <name evidence="5" type="ORF">IWW36_005724</name>
</gene>
<evidence type="ECO:0000259" key="4">
    <source>
        <dbReference type="PROSITE" id="PS51517"/>
    </source>
</evidence>
<dbReference type="OrthoDB" id="2288358at2759"/>
<keyword evidence="1 2" id="KW-0238">DNA-binding</keyword>
<feature type="region of interest" description="Disordered" evidence="3">
    <location>
        <begin position="131"/>
        <end position="150"/>
    </location>
</feature>
<proteinExistence type="predicted"/>
<evidence type="ECO:0000313" key="5">
    <source>
        <dbReference type="EMBL" id="KAJ2842954.1"/>
    </source>
</evidence>
<dbReference type="EMBL" id="JANBUW010001577">
    <property type="protein sequence ID" value="KAJ2842954.1"/>
    <property type="molecule type" value="Genomic_DNA"/>
</dbReference>
<evidence type="ECO:0000256" key="3">
    <source>
        <dbReference type="SAM" id="MobiDB-lite"/>
    </source>
</evidence>
<organism evidence="5 6">
    <name type="scientific">Coemansia brasiliensis</name>
    <dbReference type="NCBI Taxonomy" id="2650707"/>
    <lineage>
        <taxon>Eukaryota</taxon>
        <taxon>Fungi</taxon>
        <taxon>Fungi incertae sedis</taxon>
        <taxon>Zoopagomycota</taxon>
        <taxon>Kickxellomycotina</taxon>
        <taxon>Kickxellomycetes</taxon>
        <taxon>Kickxellales</taxon>
        <taxon>Kickxellaceae</taxon>
        <taxon>Coemansia</taxon>
    </lineage>
</organism>
<evidence type="ECO:0000313" key="6">
    <source>
        <dbReference type="Proteomes" id="UP001139887"/>
    </source>
</evidence>
<dbReference type="GO" id="GO:0045944">
    <property type="term" value="P:positive regulation of transcription by RNA polymerase II"/>
    <property type="evidence" value="ECO:0007669"/>
    <property type="project" value="TreeGrafter"/>
</dbReference>
<dbReference type="PANTHER" id="PTHR35144">
    <property type="entry name" value="MEIOSIS-SPECIFIC TRANSCRIPTION FACTOR NDT80"/>
    <property type="match status" value="1"/>
</dbReference>
<sequence length="390" mass="41805">MPGVDIEPNRPVSRRRGTVPQEGREQRFFGRVQQDRTLLSGDGATRLLVDMYPQVDRGFFMSDSDWTCYRRNYFQVSCRFAIKPRGRMEQQWQGVLVEDGGQRKPVRGFSIAIAARVAGNGTRIELVQHTPKRDKGPQMTPQPQPVQPGSDVAASFERLQFKTATANNGKRRAAQQYYILELELLADCSDGTQLLIATTESLPIVVRGRSPGHYADTGRRTRSGVMSASWSLSGDPMAASETLLASTATAGTTSNDAAVQPIPPPPPPAAARAHSDMLAAAAAAQSTEELNAALAAVSADTAGFGLDADMMQQALSAMVPAPQDILARAHNISDTLGISTSHNKPVDSISKALGLSELNSSTKDDEPITLSMAATMSTEHISDGSSQQPS</sequence>
<evidence type="ECO:0000256" key="1">
    <source>
        <dbReference type="ARBA" id="ARBA00023125"/>
    </source>
</evidence>
<dbReference type="InterPro" id="IPR037141">
    <property type="entry name" value="NDT80_DNA-bd_dom_sf"/>
</dbReference>
<dbReference type="Pfam" id="PF05224">
    <property type="entry name" value="NDT80_PhoG"/>
    <property type="match status" value="1"/>
</dbReference>
<dbReference type="InterPro" id="IPR052605">
    <property type="entry name" value="Fungal_trans_regulator"/>
</dbReference>
<dbReference type="GO" id="GO:0003677">
    <property type="term" value="F:DNA binding"/>
    <property type="evidence" value="ECO:0007669"/>
    <property type="project" value="UniProtKB-KW"/>
</dbReference>
<dbReference type="Gene3D" id="2.60.40.1390">
    <property type="entry name" value="NDT80 DNA-binding domain"/>
    <property type="match status" value="2"/>
</dbReference>
<dbReference type="InterPro" id="IPR008967">
    <property type="entry name" value="p53-like_TF_DNA-bd_sf"/>
</dbReference>
<evidence type="ECO:0000256" key="2">
    <source>
        <dbReference type="PROSITE-ProRule" id="PRU00850"/>
    </source>
</evidence>
<keyword evidence="6" id="KW-1185">Reference proteome</keyword>
<feature type="region of interest" description="Disordered" evidence="3">
    <location>
        <begin position="1"/>
        <end position="22"/>
    </location>
</feature>
<dbReference type="SUPFAM" id="SSF49417">
    <property type="entry name" value="p53-like transcription factors"/>
    <property type="match status" value="1"/>
</dbReference>
<feature type="domain" description="NDT80" evidence="4">
    <location>
        <begin position="1"/>
        <end position="218"/>
    </location>
</feature>
<feature type="DNA-binding region" description="NDT80" evidence="2">
    <location>
        <begin position="1"/>
        <end position="218"/>
    </location>
</feature>
<comment type="caution">
    <text evidence="5">The sequence shown here is derived from an EMBL/GenBank/DDBJ whole genome shotgun (WGS) entry which is preliminary data.</text>
</comment>
<name>A0A9W8I3D1_9FUNG</name>
<dbReference type="PANTHER" id="PTHR35144:SF2">
    <property type="entry name" value="MEIOSIS-SPECIFIC TRANSCRIPTION FACTOR NDT80"/>
    <property type="match status" value="1"/>
</dbReference>
<dbReference type="AlphaFoldDB" id="A0A9W8I3D1"/>
<accession>A0A9W8I3D1</accession>
<dbReference type="GO" id="GO:0003700">
    <property type="term" value="F:DNA-binding transcription factor activity"/>
    <property type="evidence" value="ECO:0007669"/>
    <property type="project" value="UniProtKB-UniRule"/>
</dbReference>
<dbReference type="GO" id="GO:0051321">
    <property type="term" value="P:meiotic cell cycle"/>
    <property type="evidence" value="ECO:0007669"/>
    <property type="project" value="TreeGrafter"/>
</dbReference>